<dbReference type="Proteomes" id="UP001642360">
    <property type="component" value="Unassembled WGS sequence"/>
</dbReference>
<evidence type="ECO:0000256" key="2">
    <source>
        <dbReference type="ARBA" id="ARBA00022472"/>
    </source>
</evidence>
<comment type="similarity">
    <text evidence="1">Belongs to the mTERF family.</text>
</comment>
<name>A0ABC8UKM0_9AQUA</name>
<evidence type="ECO:0000313" key="4">
    <source>
        <dbReference type="EMBL" id="CAK9181462.1"/>
    </source>
</evidence>
<reference evidence="4 5" key="1">
    <citation type="submission" date="2024-02" db="EMBL/GenBank/DDBJ databases">
        <authorList>
            <person name="Vignale AGUSTIN F."/>
            <person name="Sosa J E."/>
            <person name="Modenutti C."/>
        </authorList>
    </citation>
    <scope>NUCLEOTIDE SEQUENCE [LARGE SCALE GENOMIC DNA]</scope>
</reference>
<dbReference type="Pfam" id="PF02536">
    <property type="entry name" value="mTERF"/>
    <property type="match status" value="2"/>
</dbReference>
<keyword evidence="5" id="KW-1185">Reference proteome</keyword>
<sequence length="459" mass="53733">MAIRFLVRPSVYSLITFTTATIPSLQIPKPPAFSTSPKPQIPRPPDFSQKTYHMNVVSLSNLFQRYRFPPCKLHTFLTRNRFLLNSHSADIEKSLKILISLKPCQDFLHSVVNNCPRVLELEFLKKWEMGISEMGASHVSWITIQNVLEVSRKFDLDPNDFYRCLQCLKGLRLSDSAVNRVLETFPMVIMMSGDQIRDRIEFLVGIGIQRNEIDRIFQWFPGILAYSMENKLKPLFSEFEDLGFSTDVVRKEILRDPRILGLEVGELSKCLRMLRSLKCRVAIDEKIFRQGVFRAGYEVKLRVDVLHKYGLTYRDAFTILWKEPRVMLYQIEDIKKKIEFLINRMKFDVLCLVEVPEYLGVNFEKQIVPRYSAIEYLRSKGGLGDEVGLKALIKCSRMRFYNLYVKPYPECEKIYGRFAGDVEVKNRHPVGMWKLFKPQKYRESKEDVQNIKCFMETLV</sequence>
<comment type="caution">
    <text evidence="4">The sequence shown here is derived from an EMBL/GenBank/DDBJ whole genome shotgun (WGS) entry which is preliminary data.</text>
</comment>
<dbReference type="PANTHER" id="PTHR13068:SF23">
    <property type="entry name" value="TRANSCRIPTION TERMINATION FACTOR MTERF15, MITOCHONDRIAL"/>
    <property type="match status" value="1"/>
</dbReference>
<dbReference type="AlphaFoldDB" id="A0ABC8UKM0"/>
<dbReference type="InterPro" id="IPR038538">
    <property type="entry name" value="MTERF_sf"/>
</dbReference>
<keyword evidence="2" id="KW-0804">Transcription</keyword>
<gene>
    <name evidence="4" type="ORF">ILEXP_LOCUS51534</name>
</gene>
<keyword evidence="2" id="KW-0805">Transcription regulation</keyword>
<accession>A0ABC8UKM0</accession>
<evidence type="ECO:0008006" key="6">
    <source>
        <dbReference type="Google" id="ProtNLM"/>
    </source>
</evidence>
<dbReference type="EMBL" id="CAUOFW020008057">
    <property type="protein sequence ID" value="CAK9181462.1"/>
    <property type="molecule type" value="Genomic_DNA"/>
</dbReference>
<dbReference type="Gene3D" id="1.25.70.10">
    <property type="entry name" value="Transcription termination factor 3, mitochondrial"/>
    <property type="match status" value="1"/>
</dbReference>
<dbReference type="InterPro" id="IPR003690">
    <property type="entry name" value="MTERF"/>
</dbReference>
<dbReference type="GO" id="GO:0006353">
    <property type="term" value="P:DNA-templated transcription termination"/>
    <property type="evidence" value="ECO:0007669"/>
    <property type="project" value="UniProtKB-KW"/>
</dbReference>
<keyword evidence="2" id="KW-0806">Transcription termination</keyword>
<evidence type="ECO:0000313" key="5">
    <source>
        <dbReference type="Proteomes" id="UP001642360"/>
    </source>
</evidence>
<dbReference type="PANTHER" id="PTHR13068">
    <property type="entry name" value="CGI-12 PROTEIN-RELATED"/>
    <property type="match status" value="1"/>
</dbReference>
<evidence type="ECO:0000256" key="3">
    <source>
        <dbReference type="ARBA" id="ARBA00022946"/>
    </source>
</evidence>
<proteinExistence type="inferred from homology"/>
<organism evidence="4 5">
    <name type="scientific">Ilex paraguariensis</name>
    <name type="common">yerba mate</name>
    <dbReference type="NCBI Taxonomy" id="185542"/>
    <lineage>
        <taxon>Eukaryota</taxon>
        <taxon>Viridiplantae</taxon>
        <taxon>Streptophyta</taxon>
        <taxon>Embryophyta</taxon>
        <taxon>Tracheophyta</taxon>
        <taxon>Spermatophyta</taxon>
        <taxon>Magnoliopsida</taxon>
        <taxon>eudicotyledons</taxon>
        <taxon>Gunneridae</taxon>
        <taxon>Pentapetalae</taxon>
        <taxon>asterids</taxon>
        <taxon>campanulids</taxon>
        <taxon>Aquifoliales</taxon>
        <taxon>Aquifoliaceae</taxon>
        <taxon>Ilex</taxon>
    </lineage>
</organism>
<dbReference type="SMART" id="SM00733">
    <property type="entry name" value="Mterf"/>
    <property type="match status" value="5"/>
</dbReference>
<keyword evidence="3" id="KW-0809">Transit peptide</keyword>
<protein>
    <recommendedName>
        <fullName evidence="6">Transcription termination factor MTERF15, mitochondrial</fullName>
    </recommendedName>
</protein>
<evidence type="ECO:0000256" key="1">
    <source>
        <dbReference type="ARBA" id="ARBA00007692"/>
    </source>
</evidence>